<proteinExistence type="predicted"/>
<dbReference type="Gene3D" id="1.10.10.1540">
    <property type="entry name" value="Costar domain"/>
    <property type="match status" value="1"/>
</dbReference>
<organism evidence="2 3">
    <name type="scientific">Ranitomeya imitator</name>
    <name type="common">mimic poison frog</name>
    <dbReference type="NCBI Taxonomy" id="111125"/>
    <lineage>
        <taxon>Eukaryota</taxon>
        <taxon>Metazoa</taxon>
        <taxon>Chordata</taxon>
        <taxon>Craniata</taxon>
        <taxon>Vertebrata</taxon>
        <taxon>Euteleostomi</taxon>
        <taxon>Amphibia</taxon>
        <taxon>Batrachia</taxon>
        <taxon>Anura</taxon>
        <taxon>Neobatrachia</taxon>
        <taxon>Hyloidea</taxon>
        <taxon>Dendrobatidae</taxon>
        <taxon>Dendrobatinae</taxon>
        <taxon>Ranitomeya</taxon>
    </lineage>
</organism>
<evidence type="ECO:0000259" key="1">
    <source>
        <dbReference type="SMART" id="SM01283"/>
    </source>
</evidence>
<comment type="caution">
    <text evidence="2">The sequence shown here is derived from an EMBL/GenBank/DDBJ whole genome shotgun (WGS) entry which is preliminary data.</text>
</comment>
<dbReference type="InterPro" id="IPR026111">
    <property type="entry name" value="Abra"/>
</dbReference>
<protein>
    <recommendedName>
        <fullName evidence="1">Costars domain-containing protein</fullName>
    </recommendedName>
</protein>
<reference evidence="2" key="1">
    <citation type="submission" date="2023-07" db="EMBL/GenBank/DDBJ databases">
        <authorList>
            <person name="Stuckert A."/>
        </authorList>
    </citation>
    <scope>NUCLEOTIDE SEQUENCE</scope>
</reference>
<dbReference type="PANTHER" id="PTHR22739:SF21">
    <property type="entry name" value="ACTIN-BINDING RHO-ACTIVATING PROTEIN"/>
    <property type="match status" value="1"/>
</dbReference>
<feature type="domain" description="Costars" evidence="1">
    <location>
        <begin position="228"/>
        <end position="304"/>
    </location>
</feature>
<name>A0ABN9KMU1_9NEOB</name>
<sequence>MYNYVLNSKTLGKTVNEKDLGVWVDDKLKFSGQCQAAATKAKKIMGCIKRGIDAHEENIILPLYKSLVRPHLEYCAQFWSPVFKKDIAELERVQRRATKDYVLDAVTTDLLSEPPEISLVGLKIEDSMSMDNKVIMSQSKEDTAGKRSEVEERRKAVLSKIKIITISDLRKEWQLRSEEHVEKQRLNPFSDDFDHQHAMDIRLRKGDKGYGRPEQGSKTEQRGKRALQHVHKEIDEMCLIIRDMGVRGRDGRIRVTFGRLFDAYVRISDKVVGILLRARKHGRLDFEGEMLWQGVHDNVIITLLEKET</sequence>
<dbReference type="InterPro" id="IPR038095">
    <property type="entry name" value="Costars_sf"/>
</dbReference>
<keyword evidence="3" id="KW-1185">Reference proteome</keyword>
<dbReference type="EMBL" id="CAUEEQ010000303">
    <property type="protein sequence ID" value="CAJ0916395.1"/>
    <property type="molecule type" value="Genomic_DNA"/>
</dbReference>
<dbReference type="Proteomes" id="UP001176940">
    <property type="component" value="Unassembled WGS sequence"/>
</dbReference>
<gene>
    <name evidence="2" type="ORF">RIMI_LOCUS275466</name>
</gene>
<dbReference type="PRINTS" id="PR01345">
    <property type="entry name" value="CERVTRCPTASE"/>
</dbReference>
<evidence type="ECO:0000313" key="2">
    <source>
        <dbReference type="EMBL" id="CAJ0916395.1"/>
    </source>
</evidence>
<dbReference type="InterPro" id="IPR027817">
    <property type="entry name" value="Costars_dom"/>
</dbReference>
<evidence type="ECO:0000313" key="3">
    <source>
        <dbReference type="Proteomes" id="UP001176940"/>
    </source>
</evidence>
<dbReference type="SMART" id="SM01283">
    <property type="entry name" value="Costars"/>
    <property type="match status" value="1"/>
</dbReference>
<dbReference type="Pfam" id="PF14705">
    <property type="entry name" value="Costars"/>
    <property type="match status" value="1"/>
</dbReference>
<dbReference type="PANTHER" id="PTHR22739">
    <property type="entry name" value="STRIATED MUSCLE ACTIVATOR OF RHO-DEPENDENT SIGNALING-RELATED"/>
    <property type="match status" value="1"/>
</dbReference>
<accession>A0ABN9KMU1</accession>